<evidence type="ECO:0000313" key="2">
    <source>
        <dbReference type="EMBL" id="NYI47231.1"/>
    </source>
</evidence>
<comment type="caution">
    <text evidence="2">The sequence shown here is derived from an EMBL/GenBank/DDBJ whole genome shotgun (WGS) entry which is preliminary data.</text>
</comment>
<dbReference type="InterPro" id="IPR001466">
    <property type="entry name" value="Beta-lactam-related"/>
</dbReference>
<feature type="domain" description="Beta-lactamase-related" evidence="1">
    <location>
        <begin position="17"/>
        <end position="327"/>
    </location>
</feature>
<dbReference type="Proteomes" id="UP000562045">
    <property type="component" value="Unassembled WGS sequence"/>
</dbReference>
<dbReference type="Pfam" id="PF00144">
    <property type="entry name" value="Beta-lactamase"/>
    <property type="match status" value="1"/>
</dbReference>
<proteinExistence type="predicted"/>
<accession>A0A7Y9ZPA2</accession>
<dbReference type="AlphaFoldDB" id="A0A7Y9ZPA2"/>
<dbReference type="Gene3D" id="3.40.710.10">
    <property type="entry name" value="DD-peptidase/beta-lactamase superfamily"/>
    <property type="match status" value="1"/>
</dbReference>
<evidence type="ECO:0000259" key="1">
    <source>
        <dbReference type="Pfam" id="PF00144"/>
    </source>
</evidence>
<dbReference type="InterPro" id="IPR050491">
    <property type="entry name" value="AmpC-like"/>
</dbReference>
<dbReference type="EMBL" id="JACBZM010000001">
    <property type="protein sequence ID" value="NYI47231.1"/>
    <property type="molecule type" value="Genomic_DNA"/>
</dbReference>
<name>A0A7Y9ZPA2_9ACTN</name>
<protein>
    <submittedName>
        <fullName evidence="2">CubicO group peptidase (Beta-lactamase class C family)</fullName>
    </submittedName>
</protein>
<gene>
    <name evidence="2" type="ORF">BJ993_004311</name>
</gene>
<reference evidence="2 3" key="1">
    <citation type="submission" date="2020-07" db="EMBL/GenBank/DDBJ databases">
        <title>Sequencing the genomes of 1000 actinobacteria strains.</title>
        <authorList>
            <person name="Klenk H.-P."/>
        </authorList>
    </citation>
    <scope>NUCLEOTIDE SEQUENCE [LARGE SCALE GENOMIC DNA]</scope>
    <source>
        <strain evidence="2 3">DSM 15131</strain>
    </source>
</reference>
<evidence type="ECO:0000313" key="3">
    <source>
        <dbReference type="Proteomes" id="UP000562045"/>
    </source>
</evidence>
<organism evidence="2 3">
    <name type="scientific">Nocardioides aromaticivorans</name>
    <dbReference type="NCBI Taxonomy" id="200618"/>
    <lineage>
        <taxon>Bacteria</taxon>
        <taxon>Bacillati</taxon>
        <taxon>Actinomycetota</taxon>
        <taxon>Actinomycetes</taxon>
        <taxon>Propionibacteriales</taxon>
        <taxon>Nocardioidaceae</taxon>
        <taxon>Nocardioides</taxon>
    </lineage>
</organism>
<sequence>MASLNAIDGWLREELPGLLTRYGVVGASVAVSRGEEVAEQAAGLLSTATGVPATTDSVFQIGSVTKVLTATLVLQLVAEGAVDLDRPVRTWLPELSLGDAEAADRITVRQLLSHTSGFEGDVFTDTGKGDDCIEKYVGELAEVPQLFPPGAMFSYNNAGFCLLGRLVEVVRDRPYDDCLRDHLLRPLGATHTACDPYEAVLHRVAVGHVATDAGLAPTTTWALARSNAPAGSMLAMSAGDLDRFARMHLAGGRGILDTEQVRSMQEAQVDLPDIGQGRAWGLGWELFDVPGAVVVGHDGNTIGQSAFLRLLPDHDLAVTLLTNGGPAKPLWRAVAGHVVRELAGIELPAPPAPADPPVPLPEASRYVGRYTSIVGETVVSADAAGRLWLDRTPLGVLAEIDEPSYRTELVGWRGDTLWPVEPEGGTHQPVAFLGDDGAGRAAYLHTGRADRRADDGRS</sequence>
<dbReference type="SUPFAM" id="SSF56601">
    <property type="entry name" value="beta-lactamase/transpeptidase-like"/>
    <property type="match status" value="1"/>
</dbReference>
<dbReference type="InterPro" id="IPR012338">
    <property type="entry name" value="Beta-lactam/transpept-like"/>
</dbReference>
<dbReference type="PANTHER" id="PTHR46825:SF8">
    <property type="entry name" value="BETA-LACTAMASE-RELATED"/>
    <property type="match status" value="1"/>
</dbReference>
<dbReference type="RefSeq" id="WP_179651171.1">
    <property type="nucleotide sequence ID" value="NZ_JACBZM010000001.1"/>
</dbReference>
<dbReference type="PANTHER" id="PTHR46825">
    <property type="entry name" value="D-ALANYL-D-ALANINE-CARBOXYPEPTIDASE/ENDOPEPTIDASE AMPH"/>
    <property type="match status" value="1"/>
</dbReference>